<protein>
    <submittedName>
        <fullName evidence="2">M50 family metallopeptidase</fullName>
    </submittedName>
</protein>
<evidence type="ECO:0000256" key="1">
    <source>
        <dbReference type="SAM" id="Phobius"/>
    </source>
</evidence>
<accession>A0ABV6GLA5</accession>
<dbReference type="Proteomes" id="UP001589854">
    <property type="component" value="Unassembled WGS sequence"/>
</dbReference>
<feature type="transmembrane region" description="Helical" evidence="1">
    <location>
        <begin position="184"/>
        <end position="208"/>
    </location>
</feature>
<feature type="transmembrane region" description="Helical" evidence="1">
    <location>
        <begin position="6"/>
        <end position="25"/>
    </location>
</feature>
<keyword evidence="3" id="KW-1185">Reference proteome</keyword>
<reference evidence="2 3" key="1">
    <citation type="submission" date="2024-09" db="EMBL/GenBank/DDBJ databases">
        <authorList>
            <person name="Sun Q."/>
            <person name="Mori K."/>
        </authorList>
    </citation>
    <scope>NUCLEOTIDE SEQUENCE [LARGE SCALE GENOMIC DNA]</scope>
    <source>
        <strain evidence="2 3">CCM 7228</strain>
    </source>
</reference>
<dbReference type="EMBL" id="JBHLVO010000036">
    <property type="protein sequence ID" value="MFC0274470.1"/>
    <property type="molecule type" value="Genomic_DNA"/>
</dbReference>
<feature type="transmembrane region" description="Helical" evidence="1">
    <location>
        <begin position="73"/>
        <end position="93"/>
    </location>
</feature>
<keyword evidence="1" id="KW-0472">Membrane</keyword>
<dbReference type="RefSeq" id="WP_378938748.1">
    <property type="nucleotide sequence ID" value="NZ_JBHLVO010000036.1"/>
</dbReference>
<gene>
    <name evidence="2" type="ORF">ACFFIX_24365</name>
</gene>
<evidence type="ECO:0000313" key="2">
    <source>
        <dbReference type="EMBL" id="MFC0274470.1"/>
    </source>
</evidence>
<sequence length="217" mass="24413">MVDSLLIYIVVAYVISFVPFIGRYVTVINTLVHENGHAIAALLLKGKVYSIKLFMNTEGEAVTGQRGWFSSVVTAYAGYTCSSLVAYLCVYFLHRGQIVWILYGFLAIALVNLILWIRNLYGIVWLLSFVVLCWWTVYNGPLFLQTFVAYFLTAVLLTQSVLSAFQIFILSVLKRKEAGDATSLAHYTSIPAMFWGALFLVQSLYVAYQAVEPLVNF</sequence>
<dbReference type="Pfam" id="PF13398">
    <property type="entry name" value="Peptidase_M50B"/>
    <property type="match status" value="1"/>
</dbReference>
<comment type="caution">
    <text evidence="2">The sequence shown here is derived from an EMBL/GenBank/DDBJ whole genome shotgun (WGS) entry which is preliminary data.</text>
</comment>
<dbReference type="InterPro" id="IPR049500">
    <property type="entry name" value="Peptidase_M50B-like"/>
</dbReference>
<organism evidence="2 3">
    <name type="scientific">Metabacillus herbersteinensis</name>
    <dbReference type="NCBI Taxonomy" id="283816"/>
    <lineage>
        <taxon>Bacteria</taxon>
        <taxon>Bacillati</taxon>
        <taxon>Bacillota</taxon>
        <taxon>Bacilli</taxon>
        <taxon>Bacillales</taxon>
        <taxon>Bacillaceae</taxon>
        <taxon>Metabacillus</taxon>
    </lineage>
</organism>
<proteinExistence type="predicted"/>
<keyword evidence="1" id="KW-0812">Transmembrane</keyword>
<name>A0ABV6GLA5_9BACI</name>
<feature type="transmembrane region" description="Helical" evidence="1">
    <location>
        <begin position="147"/>
        <end position="172"/>
    </location>
</feature>
<keyword evidence="1" id="KW-1133">Transmembrane helix</keyword>
<feature type="transmembrane region" description="Helical" evidence="1">
    <location>
        <begin position="124"/>
        <end position="141"/>
    </location>
</feature>
<feature type="transmembrane region" description="Helical" evidence="1">
    <location>
        <begin position="99"/>
        <end position="117"/>
    </location>
</feature>
<evidence type="ECO:0000313" key="3">
    <source>
        <dbReference type="Proteomes" id="UP001589854"/>
    </source>
</evidence>